<accession>A0A433VG12</accession>
<dbReference type="InterPro" id="IPR050498">
    <property type="entry name" value="Ycf3"/>
</dbReference>
<dbReference type="SMART" id="SM00028">
    <property type="entry name" value="TPR"/>
    <property type="match status" value="2"/>
</dbReference>
<keyword evidence="4" id="KW-0732">Signal</keyword>
<dbReference type="OrthoDB" id="508816at2"/>
<evidence type="ECO:0000313" key="6">
    <source>
        <dbReference type="Proteomes" id="UP000271624"/>
    </source>
</evidence>
<dbReference type="SUPFAM" id="SSF48452">
    <property type="entry name" value="TPR-like"/>
    <property type="match status" value="1"/>
</dbReference>
<protein>
    <recommendedName>
        <fullName evidence="7">Tetratricopeptide repeat protein</fullName>
    </recommendedName>
</protein>
<name>A0A433VG12_9CYAN</name>
<dbReference type="AlphaFoldDB" id="A0A433VG12"/>
<sequence length="125" mass="14066">MNKSTKIVIGALLFAAIPAAVGFHVGSQGANATKYQNQAIVQMSQGNYEQAAVDYTKAIILKPNEAHLYSNRGDIYKQMGYFQLAIFDYSQAIKLSPIRKHYEQRAKLWDDLQEQDKANADRKVL</sequence>
<dbReference type="EMBL" id="RSCL01000009">
    <property type="protein sequence ID" value="RUT05022.1"/>
    <property type="molecule type" value="Genomic_DNA"/>
</dbReference>
<feature type="repeat" description="TPR" evidence="3">
    <location>
        <begin position="66"/>
        <end position="99"/>
    </location>
</feature>
<reference evidence="5" key="1">
    <citation type="submission" date="2018-12" db="EMBL/GenBank/DDBJ databases">
        <authorList>
            <person name="Will S."/>
            <person name="Neumann-Schaal M."/>
            <person name="Henke P."/>
        </authorList>
    </citation>
    <scope>NUCLEOTIDE SEQUENCE</scope>
    <source>
        <strain evidence="5">PCC 7102</strain>
    </source>
</reference>
<dbReference type="PROSITE" id="PS50005">
    <property type="entry name" value="TPR"/>
    <property type="match status" value="2"/>
</dbReference>
<reference evidence="5" key="2">
    <citation type="journal article" date="2019" name="Genome Biol. Evol.">
        <title>Day and night: Metabolic profiles and evolutionary relationships of six axenic non-marine cyanobacteria.</title>
        <authorList>
            <person name="Will S.E."/>
            <person name="Henke P."/>
            <person name="Boedeker C."/>
            <person name="Huang S."/>
            <person name="Brinkmann H."/>
            <person name="Rohde M."/>
            <person name="Jarek M."/>
            <person name="Friedl T."/>
            <person name="Seufert S."/>
            <person name="Schumacher M."/>
            <person name="Overmann J."/>
            <person name="Neumann-Schaal M."/>
            <person name="Petersen J."/>
        </authorList>
    </citation>
    <scope>NUCLEOTIDE SEQUENCE [LARGE SCALE GENOMIC DNA]</scope>
    <source>
        <strain evidence="5">PCC 7102</strain>
    </source>
</reference>
<keyword evidence="2 3" id="KW-0802">TPR repeat</keyword>
<evidence type="ECO:0000256" key="1">
    <source>
        <dbReference type="ARBA" id="ARBA00022737"/>
    </source>
</evidence>
<dbReference type="InterPro" id="IPR011990">
    <property type="entry name" value="TPR-like_helical_dom_sf"/>
</dbReference>
<evidence type="ECO:0000256" key="4">
    <source>
        <dbReference type="SAM" id="SignalP"/>
    </source>
</evidence>
<evidence type="ECO:0000256" key="2">
    <source>
        <dbReference type="ARBA" id="ARBA00022803"/>
    </source>
</evidence>
<dbReference type="Proteomes" id="UP000271624">
    <property type="component" value="Unassembled WGS sequence"/>
</dbReference>
<proteinExistence type="predicted"/>
<feature type="chain" id="PRO_5030092539" description="Tetratricopeptide repeat protein" evidence="4">
    <location>
        <begin position="23"/>
        <end position="125"/>
    </location>
</feature>
<organism evidence="5 6">
    <name type="scientific">Dulcicalothrix desertica PCC 7102</name>
    <dbReference type="NCBI Taxonomy" id="232991"/>
    <lineage>
        <taxon>Bacteria</taxon>
        <taxon>Bacillati</taxon>
        <taxon>Cyanobacteriota</taxon>
        <taxon>Cyanophyceae</taxon>
        <taxon>Nostocales</taxon>
        <taxon>Calotrichaceae</taxon>
        <taxon>Dulcicalothrix</taxon>
    </lineage>
</organism>
<dbReference type="GO" id="GO:0046813">
    <property type="term" value="P:receptor-mediated virion attachment to host cell"/>
    <property type="evidence" value="ECO:0007669"/>
    <property type="project" value="TreeGrafter"/>
</dbReference>
<feature type="repeat" description="TPR" evidence="3">
    <location>
        <begin position="32"/>
        <end position="65"/>
    </location>
</feature>
<feature type="signal peptide" evidence="4">
    <location>
        <begin position="1"/>
        <end position="22"/>
    </location>
</feature>
<keyword evidence="1" id="KW-0677">Repeat</keyword>
<dbReference type="InterPro" id="IPR019734">
    <property type="entry name" value="TPR_rpt"/>
</dbReference>
<gene>
    <name evidence="5" type="ORF">DSM106972_038430</name>
</gene>
<evidence type="ECO:0000313" key="5">
    <source>
        <dbReference type="EMBL" id="RUT05022.1"/>
    </source>
</evidence>
<dbReference type="RefSeq" id="WP_127082286.1">
    <property type="nucleotide sequence ID" value="NZ_RSCL01000009.1"/>
</dbReference>
<keyword evidence="6" id="KW-1185">Reference proteome</keyword>
<evidence type="ECO:0000256" key="3">
    <source>
        <dbReference type="PROSITE-ProRule" id="PRU00339"/>
    </source>
</evidence>
<dbReference type="PANTHER" id="PTHR44858">
    <property type="entry name" value="TETRATRICOPEPTIDE REPEAT PROTEIN 6"/>
    <property type="match status" value="1"/>
</dbReference>
<dbReference type="Gene3D" id="1.25.40.10">
    <property type="entry name" value="Tetratricopeptide repeat domain"/>
    <property type="match status" value="1"/>
</dbReference>
<dbReference type="PANTHER" id="PTHR44858:SF1">
    <property type="entry name" value="UDP-N-ACETYLGLUCOSAMINE--PEPTIDE N-ACETYLGLUCOSAMINYLTRANSFERASE SPINDLY-RELATED"/>
    <property type="match status" value="1"/>
</dbReference>
<evidence type="ECO:0008006" key="7">
    <source>
        <dbReference type="Google" id="ProtNLM"/>
    </source>
</evidence>
<dbReference type="Pfam" id="PF13414">
    <property type="entry name" value="TPR_11"/>
    <property type="match status" value="1"/>
</dbReference>
<dbReference type="GO" id="GO:0009279">
    <property type="term" value="C:cell outer membrane"/>
    <property type="evidence" value="ECO:0007669"/>
    <property type="project" value="TreeGrafter"/>
</dbReference>
<comment type="caution">
    <text evidence="5">The sequence shown here is derived from an EMBL/GenBank/DDBJ whole genome shotgun (WGS) entry which is preliminary data.</text>
</comment>